<proteinExistence type="predicted"/>
<keyword evidence="2" id="KW-1185">Reference proteome</keyword>
<evidence type="ECO:0000313" key="1">
    <source>
        <dbReference type="EMBL" id="OLT61329.1"/>
    </source>
</evidence>
<sequence>MARLKAIDLGQKATLREWSRYAPEASLPLKAIDLGQKATLREWSRYAPEASLPLKAIDLWSRYAIAFFD</sequence>
<dbReference type="Proteomes" id="UP000186657">
    <property type="component" value="Unassembled WGS sequence"/>
</dbReference>
<evidence type="ECO:0000313" key="2">
    <source>
        <dbReference type="Proteomes" id="UP000186657"/>
    </source>
</evidence>
<organism evidence="1 2">
    <name type="scientific">Moorena bouillonii PNG</name>
    <dbReference type="NCBI Taxonomy" id="568701"/>
    <lineage>
        <taxon>Bacteria</taxon>
        <taxon>Bacillati</taxon>
        <taxon>Cyanobacteriota</taxon>
        <taxon>Cyanophyceae</taxon>
        <taxon>Coleofasciculales</taxon>
        <taxon>Coleofasciculaceae</taxon>
        <taxon>Moorena</taxon>
    </lineage>
</organism>
<reference evidence="1 2" key="1">
    <citation type="submission" date="2016-10" db="EMBL/GenBank/DDBJ databases">
        <title>Comparative genomics uncovers the prolific and rare metabolic potential of the cyanobacterial genus Moorea.</title>
        <authorList>
            <person name="Leao T."/>
            <person name="Castelao G."/>
            <person name="Korobeynikov A."/>
            <person name="Monroe E.A."/>
            <person name="Podell S."/>
            <person name="Glukhov E."/>
            <person name="Allen E."/>
            <person name="Gerwick W.H."/>
            <person name="Gerwick L."/>
        </authorList>
    </citation>
    <scope>NUCLEOTIDE SEQUENCE [LARGE SCALE GENOMIC DNA]</scope>
    <source>
        <strain evidence="1 2">PNG5-198</strain>
    </source>
</reference>
<comment type="caution">
    <text evidence="1">The sequence shown here is derived from an EMBL/GenBank/DDBJ whole genome shotgun (WGS) entry which is preliminary data.</text>
</comment>
<name>A0A1U7N5U7_9CYAN</name>
<accession>A0A1U7N5U7</accession>
<protein>
    <submittedName>
        <fullName evidence="1">Uncharacterized protein</fullName>
    </submittedName>
</protein>
<dbReference type="EMBL" id="MKZS01000001">
    <property type="protein sequence ID" value="OLT61329.1"/>
    <property type="molecule type" value="Genomic_DNA"/>
</dbReference>
<dbReference type="AlphaFoldDB" id="A0A1U7N5U7"/>
<dbReference type="RefSeq" id="WP_075902361.1">
    <property type="nucleotide sequence ID" value="NZ_MKZS01000001.1"/>
</dbReference>
<gene>
    <name evidence="1" type="ORF">BJP37_22265</name>
</gene>